<proteinExistence type="inferred from homology"/>
<dbReference type="InterPro" id="IPR028082">
    <property type="entry name" value="Peripla_BP_I"/>
</dbReference>
<dbReference type="AlphaFoldDB" id="A0A316I0R4"/>
<evidence type="ECO:0000256" key="2">
    <source>
        <dbReference type="ARBA" id="ARBA00022729"/>
    </source>
</evidence>
<dbReference type="SUPFAM" id="SSF53822">
    <property type="entry name" value="Periplasmic binding protein-like I"/>
    <property type="match status" value="1"/>
</dbReference>
<dbReference type="Gene3D" id="3.40.50.2300">
    <property type="match status" value="2"/>
</dbReference>
<sequence>MGEVTVGVVLPRTGRLRELSDPLEFALDSLRHTEFEVVAADSRSNPAAAQAAVRELGRQGVSLVLTLGGTHTLPAVAAACEAFAVPGLSTTLPWQVYRARRDVADPVWSFHFCWGLDDIAGAFADMWDGVTEHATVGCLWNDGVQGTALRDPANGFGPTAARRGHRLVDPGGYVELNSAFDRHVDRFLAERVQVVTAAADARDLAAFAATAGQRGLRPRLITCSRWLSYPFGAERAGLDGVGTIVAWTPRHPHRSSLDGRSAAELADAYERATSKPWLQPLGLAHALVEVAVHALRSADDPRDRHAVAAALRRVRLDTICGTLDWTAGPAPSIARVPLTGGRWIRDHGRMRLET</sequence>
<dbReference type="Proteomes" id="UP000246005">
    <property type="component" value="Unassembled WGS sequence"/>
</dbReference>
<comment type="caution">
    <text evidence="4">The sequence shown here is derived from an EMBL/GenBank/DDBJ whole genome shotgun (WGS) entry which is preliminary data.</text>
</comment>
<name>A0A316I0R4_9PSEU</name>
<evidence type="ECO:0000256" key="1">
    <source>
        <dbReference type="ARBA" id="ARBA00010062"/>
    </source>
</evidence>
<organism evidence="4 5">
    <name type="scientific">Lentzea atacamensis</name>
    <dbReference type="NCBI Taxonomy" id="531938"/>
    <lineage>
        <taxon>Bacteria</taxon>
        <taxon>Bacillati</taxon>
        <taxon>Actinomycetota</taxon>
        <taxon>Actinomycetes</taxon>
        <taxon>Pseudonocardiales</taxon>
        <taxon>Pseudonocardiaceae</taxon>
        <taxon>Lentzea</taxon>
    </lineage>
</organism>
<dbReference type="PANTHER" id="PTHR30483:SF6">
    <property type="entry name" value="PERIPLASMIC BINDING PROTEIN OF ABC TRANSPORTER FOR NATURAL AMINO ACIDS"/>
    <property type="match status" value="1"/>
</dbReference>
<comment type="similarity">
    <text evidence="1">Belongs to the leucine-binding protein family.</text>
</comment>
<evidence type="ECO:0000313" key="5">
    <source>
        <dbReference type="Proteomes" id="UP000246005"/>
    </source>
</evidence>
<dbReference type="Pfam" id="PF13458">
    <property type="entry name" value="Peripla_BP_6"/>
    <property type="match status" value="1"/>
</dbReference>
<keyword evidence="2" id="KW-0732">Signal</keyword>
<dbReference type="InterPro" id="IPR051010">
    <property type="entry name" value="BCAA_transport"/>
</dbReference>
<dbReference type="RefSeq" id="WP_109636620.1">
    <property type="nucleotide sequence ID" value="NZ_QGHB01000004.1"/>
</dbReference>
<evidence type="ECO:0000259" key="3">
    <source>
        <dbReference type="Pfam" id="PF13458"/>
    </source>
</evidence>
<reference evidence="4 5" key="1">
    <citation type="submission" date="2018-05" db="EMBL/GenBank/DDBJ databases">
        <title>Genomic Encyclopedia of Type Strains, Phase IV (KMG-IV): sequencing the most valuable type-strain genomes for metagenomic binning, comparative biology and taxonomic classification.</title>
        <authorList>
            <person name="Goeker M."/>
        </authorList>
    </citation>
    <scope>NUCLEOTIDE SEQUENCE [LARGE SCALE GENOMIC DNA]</scope>
    <source>
        <strain evidence="4 5">DSM 45480</strain>
    </source>
</reference>
<dbReference type="InterPro" id="IPR028081">
    <property type="entry name" value="Leu-bd"/>
</dbReference>
<gene>
    <name evidence="4" type="ORF">C8D88_104137</name>
</gene>
<feature type="domain" description="Leucine-binding protein" evidence="3">
    <location>
        <begin position="3"/>
        <end position="326"/>
    </location>
</feature>
<protein>
    <submittedName>
        <fullName evidence="4">Amino acid/amide ABC transporter substrate-binding protein (HAAT family)</fullName>
    </submittedName>
</protein>
<dbReference type="PANTHER" id="PTHR30483">
    <property type="entry name" value="LEUCINE-SPECIFIC-BINDING PROTEIN"/>
    <property type="match status" value="1"/>
</dbReference>
<accession>A0A316I0R4</accession>
<dbReference type="EMBL" id="QGHB01000004">
    <property type="protein sequence ID" value="PWK86976.1"/>
    <property type="molecule type" value="Genomic_DNA"/>
</dbReference>
<evidence type="ECO:0000313" key="4">
    <source>
        <dbReference type="EMBL" id="PWK86976.1"/>
    </source>
</evidence>